<accession>A0A2K8T1P3</accession>
<evidence type="ECO:0000313" key="1">
    <source>
        <dbReference type="EMBL" id="AUB40915.1"/>
    </source>
</evidence>
<protein>
    <submittedName>
        <fullName evidence="1">Uncharacterized protein</fullName>
    </submittedName>
</protein>
<evidence type="ECO:0000313" key="2">
    <source>
        <dbReference type="Proteomes" id="UP000232003"/>
    </source>
</evidence>
<organism evidence="1 2">
    <name type="scientific">Nostoc flagelliforme CCNUN1</name>
    <dbReference type="NCBI Taxonomy" id="2038116"/>
    <lineage>
        <taxon>Bacteria</taxon>
        <taxon>Bacillati</taxon>
        <taxon>Cyanobacteriota</taxon>
        <taxon>Cyanophyceae</taxon>
        <taxon>Nostocales</taxon>
        <taxon>Nostocaceae</taxon>
        <taxon>Nostoc</taxon>
    </lineage>
</organism>
<reference evidence="1 2" key="1">
    <citation type="submission" date="2017-11" db="EMBL/GenBank/DDBJ databases">
        <title>Complete genome of a free-living desiccation-tolerant cyanobacterium and its photosynthetic adaptation to extreme terrestrial habitat.</title>
        <authorList>
            <person name="Shang J."/>
        </authorList>
    </citation>
    <scope>NUCLEOTIDE SEQUENCE [LARGE SCALE GENOMIC DNA]</scope>
    <source>
        <strain evidence="1 2">CCNUN1</strain>
    </source>
</reference>
<dbReference type="EMBL" id="CP024785">
    <property type="protein sequence ID" value="AUB40915.1"/>
    <property type="molecule type" value="Genomic_DNA"/>
</dbReference>
<gene>
    <name evidence="1" type="ORF">COO91_06951</name>
</gene>
<dbReference type="Proteomes" id="UP000232003">
    <property type="component" value="Chromosome"/>
</dbReference>
<keyword evidence="2" id="KW-1185">Reference proteome</keyword>
<proteinExistence type="predicted"/>
<name>A0A2K8T1P3_9NOSO</name>
<dbReference type="AlphaFoldDB" id="A0A2K8T1P3"/>
<sequence length="37" mass="4382">MGMAKNIGLRSLLLHCLQLYLYNKNIYFRYLSGTLPY</sequence>
<dbReference type="KEGG" id="nfl:COO91_06951"/>